<dbReference type="SUPFAM" id="SSF52935">
    <property type="entry name" value="PK C-terminal domain-like"/>
    <property type="match status" value="1"/>
</dbReference>
<comment type="pathway">
    <text evidence="3 15">Carbohydrate degradation; glycolysis; pyruvate from D-glyceraldehyde 3-phosphate: step 5/5.</text>
</comment>
<keyword evidence="7" id="KW-0479">Metal-binding</keyword>
<evidence type="ECO:0000313" key="18">
    <source>
        <dbReference type="EMBL" id="AIT70051.1"/>
    </source>
</evidence>
<dbReference type="FunFam" id="2.40.33.10:FF:000001">
    <property type="entry name" value="Pyruvate kinase"/>
    <property type="match status" value="1"/>
</dbReference>
<evidence type="ECO:0000256" key="1">
    <source>
        <dbReference type="ARBA" id="ARBA00001946"/>
    </source>
</evidence>
<evidence type="ECO:0000256" key="14">
    <source>
        <dbReference type="ARBA" id="ARBA00048152"/>
    </source>
</evidence>
<dbReference type="SUPFAM" id="SSF50800">
    <property type="entry name" value="PK beta-barrel domain-like"/>
    <property type="match status" value="1"/>
</dbReference>
<keyword evidence="13 18" id="KW-0670">Pyruvate</keyword>
<evidence type="ECO:0000256" key="13">
    <source>
        <dbReference type="ARBA" id="ARBA00023317"/>
    </source>
</evidence>
<keyword evidence="11 15" id="KW-0460">Magnesium</keyword>
<evidence type="ECO:0000256" key="3">
    <source>
        <dbReference type="ARBA" id="ARBA00004997"/>
    </source>
</evidence>
<evidence type="ECO:0000256" key="9">
    <source>
        <dbReference type="ARBA" id="ARBA00022777"/>
    </source>
</evidence>
<comment type="cofactor">
    <cofactor evidence="1">
        <name>Mg(2+)</name>
        <dbReference type="ChEBI" id="CHEBI:18420"/>
    </cofactor>
</comment>
<dbReference type="Gene3D" id="2.40.33.10">
    <property type="entry name" value="PK beta-barrel domain-like"/>
    <property type="match status" value="1"/>
</dbReference>
<dbReference type="GO" id="GO:0030955">
    <property type="term" value="F:potassium ion binding"/>
    <property type="evidence" value="ECO:0007669"/>
    <property type="project" value="InterPro"/>
</dbReference>
<evidence type="ECO:0000256" key="6">
    <source>
        <dbReference type="ARBA" id="ARBA00022679"/>
    </source>
</evidence>
<evidence type="ECO:0000256" key="2">
    <source>
        <dbReference type="ARBA" id="ARBA00001958"/>
    </source>
</evidence>
<dbReference type="InterPro" id="IPR018209">
    <property type="entry name" value="Pyrv_Knase_AS"/>
</dbReference>
<keyword evidence="6 15" id="KW-0808">Transferase</keyword>
<evidence type="ECO:0000259" key="16">
    <source>
        <dbReference type="Pfam" id="PF00224"/>
    </source>
</evidence>
<comment type="similarity">
    <text evidence="4 15">Belongs to the pyruvate kinase family.</text>
</comment>
<evidence type="ECO:0000256" key="12">
    <source>
        <dbReference type="ARBA" id="ARBA00023152"/>
    </source>
</evidence>
<dbReference type="Pfam" id="PF02887">
    <property type="entry name" value="PK_C"/>
    <property type="match status" value="1"/>
</dbReference>
<dbReference type="GO" id="GO:0006950">
    <property type="term" value="P:response to stress"/>
    <property type="evidence" value="ECO:0007669"/>
    <property type="project" value="UniProtKB-ARBA"/>
</dbReference>
<keyword evidence="8" id="KW-0547">Nucleotide-binding</keyword>
<dbReference type="InterPro" id="IPR036918">
    <property type="entry name" value="Pyrv_Knase_C_sf"/>
</dbReference>
<dbReference type="InterPro" id="IPR011037">
    <property type="entry name" value="Pyrv_Knase-like_insert_dom_sf"/>
</dbReference>
<organism evidence="18">
    <name type="scientific">Pyropia yezoensis</name>
    <name type="common">Susabi-nori</name>
    <name type="synonym">Porphyra yezoensis</name>
    <dbReference type="NCBI Taxonomy" id="2788"/>
    <lineage>
        <taxon>Eukaryota</taxon>
        <taxon>Rhodophyta</taxon>
        <taxon>Bangiophyceae</taxon>
        <taxon>Bangiales</taxon>
        <taxon>Bangiaceae</taxon>
        <taxon>Pyropia</taxon>
    </lineage>
</organism>
<keyword evidence="10" id="KW-0067">ATP-binding</keyword>
<dbReference type="NCBIfam" id="TIGR01064">
    <property type="entry name" value="pyruv_kin"/>
    <property type="match status" value="1"/>
</dbReference>
<comment type="cofactor">
    <cofactor evidence="2">
        <name>K(+)</name>
        <dbReference type="ChEBI" id="CHEBI:29103"/>
    </cofactor>
</comment>
<dbReference type="Gene3D" id="3.40.1380.20">
    <property type="entry name" value="Pyruvate kinase, C-terminal domain"/>
    <property type="match status" value="1"/>
</dbReference>
<evidence type="ECO:0000256" key="5">
    <source>
        <dbReference type="ARBA" id="ARBA00012142"/>
    </source>
</evidence>
<dbReference type="InterPro" id="IPR015813">
    <property type="entry name" value="Pyrv/PenolPyrv_kinase-like_dom"/>
</dbReference>
<dbReference type="AlphaFoldDB" id="A0A097IU90"/>
<dbReference type="InterPro" id="IPR015806">
    <property type="entry name" value="Pyrv_Knase_insert_dom_sf"/>
</dbReference>
<dbReference type="GO" id="GO:0005524">
    <property type="term" value="F:ATP binding"/>
    <property type="evidence" value="ECO:0007669"/>
    <property type="project" value="UniProtKB-KW"/>
</dbReference>
<evidence type="ECO:0000256" key="4">
    <source>
        <dbReference type="ARBA" id="ARBA00008663"/>
    </source>
</evidence>
<dbReference type="PROSITE" id="PS00110">
    <property type="entry name" value="PYRUVATE_KINASE"/>
    <property type="match status" value="1"/>
</dbReference>
<dbReference type="NCBIfam" id="NF004491">
    <property type="entry name" value="PRK05826.1"/>
    <property type="match status" value="1"/>
</dbReference>
<dbReference type="Pfam" id="PF00224">
    <property type="entry name" value="PK"/>
    <property type="match status" value="1"/>
</dbReference>
<dbReference type="UniPathway" id="UPA00109">
    <property type="reaction ID" value="UER00188"/>
</dbReference>
<sequence>MQTIIPTGTGDQYTLENILNNQGYEDKHTKVVCTIGPACNNVETLTKMIDYGMNIARLNFSHGDHESHKQTVKNLREAFRKRKNKPVAILLDTKGPEIRSGFFAEGKTITLTQGQDLILTTDYTFKGDNTKIACSYPALATSVKVGQQILVADGSLVLEVKSLLEDGVVTTVTNNATIGERKNMNLPGVEIKLPTITEKDEHDIVDFGLKNGVDMVALSFARTAGDIEECRDLLGPKGSNIKIIAKIENQEGLNNYDAIVDASDGIMVARGDLGMEIPSQKVFVAQKWMIRKANAAGKAVITATQMLESMINNPRPTRAEASDVANAVLDGSDCVMLSGETAGGAHPLKAVEIMSKIAVEAEFCSNSAETFNRLAKLPITCNQEAMAMSATQLSFKLTKCNAIICFTETGLMARLVSKYRPDAYIVAVSIDDKVIKGLSMNRGVMTLKIPSFQGIENIIKYAIKCAIKRGYCAEGEPVVVIRGQNEEKPDQQNLLQIMTAQNFTE</sequence>
<dbReference type="InterPro" id="IPR015793">
    <property type="entry name" value="Pyrv_Knase_brl"/>
</dbReference>
<keyword evidence="12 15" id="KW-0324">Glycolysis</keyword>
<gene>
    <name evidence="18" type="primary">pk</name>
</gene>
<evidence type="ECO:0000259" key="17">
    <source>
        <dbReference type="Pfam" id="PF02887"/>
    </source>
</evidence>
<dbReference type="GO" id="GO:0016301">
    <property type="term" value="F:kinase activity"/>
    <property type="evidence" value="ECO:0007669"/>
    <property type="project" value="UniProtKB-KW"/>
</dbReference>
<feature type="domain" description="Pyruvate kinase C-terminal" evidence="17">
    <location>
        <begin position="384"/>
        <end position="498"/>
    </location>
</feature>
<proteinExistence type="evidence at transcript level"/>
<dbReference type="EMBL" id="KM113683">
    <property type="protein sequence ID" value="AIT70051.1"/>
    <property type="molecule type" value="mRNA"/>
</dbReference>
<dbReference type="InterPro" id="IPR040442">
    <property type="entry name" value="Pyrv_kinase-like_dom_sf"/>
</dbReference>
<accession>A0A097IU90</accession>
<comment type="catalytic activity">
    <reaction evidence="14 15">
        <text>pyruvate + ATP = phosphoenolpyruvate + ADP + H(+)</text>
        <dbReference type="Rhea" id="RHEA:18157"/>
        <dbReference type="ChEBI" id="CHEBI:15361"/>
        <dbReference type="ChEBI" id="CHEBI:15378"/>
        <dbReference type="ChEBI" id="CHEBI:30616"/>
        <dbReference type="ChEBI" id="CHEBI:58702"/>
        <dbReference type="ChEBI" id="CHEBI:456216"/>
        <dbReference type="EC" id="2.7.1.40"/>
    </reaction>
</comment>
<keyword evidence="9 15" id="KW-0418">Kinase</keyword>
<dbReference type="EC" id="2.7.1.40" evidence="5 15"/>
<dbReference type="FunFam" id="3.20.20.60:FF:000001">
    <property type="entry name" value="Pyruvate kinase"/>
    <property type="match status" value="1"/>
</dbReference>
<dbReference type="PANTHER" id="PTHR11817">
    <property type="entry name" value="PYRUVATE KINASE"/>
    <property type="match status" value="1"/>
</dbReference>
<reference evidence="18" key="1">
    <citation type="journal article" date="2014" name="PLoS ONE">
        <title>Phylogeny of c4-photosynthesis enzymes based on algal transcriptomic and genomic data supports an archaeal/proteobacterial origin and multiple duplication for most c4-related genes.</title>
        <authorList>
            <person name="Chi S."/>
            <person name="Wu S."/>
            <person name="Yu J."/>
            <person name="Wang X."/>
            <person name="Tang X."/>
            <person name="Liu T."/>
        </authorList>
    </citation>
    <scope>NUCLEOTIDE SEQUENCE</scope>
    <source>
        <strain evidence="18">ZULJ-2002323</strain>
    </source>
</reference>
<dbReference type="InterPro" id="IPR015795">
    <property type="entry name" value="Pyrv_Knase_C"/>
</dbReference>
<name>A0A097IU90_PYRYE</name>
<dbReference type="PRINTS" id="PR01050">
    <property type="entry name" value="PYRUVTKNASE"/>
</dbReference>
<evidence type="ECO:0000256" key="11">
    <source>
        <dbReference type="ARBA" id="ARBA00022842"/>
    </source>
</evidence>
<evidence type="ECO:0000256" key="8">
    <source>
        <dbReference type="ARBA" id="ARBA00022741"/>
    </source>
</evidence>
<feature type="domain" description="Pyruvate kinase barrel" evidence="16">
    <location>
        <begin position="27"/>
        <end position="351"/>
    </location>
</feature>
<evidence type="ECO:0000256" key="15">
    <source>
        <dbReference type="RuleBase" id="RU000504"/>
    </source>
</evidence>
<dbReference type="NCBIfam" id="NF004978">
    <property type="entry name" value="PRK06354.1"/>
    <property type="match status" value="1"/>
</dbReference>
<evidence type="ECO:0000256" key="10">
    <source>
        <dbReference type="ARBA" id="ARBA00022840"/>
    </source>
</evidence>
<dbReference type="Gene3D" id="3.20.20.60">
    <property type="entry name" value="Phosphoenolpyruvate-binding domains"/>
    <property type="match status" value="1"/>
</dbReference>
<evidence type="ECO:0000256" key="7">
    <source>
        <dbReference type="ARBA" id="ARBA00022723"/>
    </source>
</evidence>
<protein>
    <recommendedName>
        <fullName evidence="5 15">Pyruvate kinase</fullName>
        <ecNumber evidence="5 15">2.7.1.40</ecNumber>
    </recommendedName>
</protein>
<dbReference type="InterPro" id="IPR001697">
    <property type="entry name" value="Pyr_Knase"/>
</dbReference>
<dbReference type="SUPFAM" id="SSF51621">
    <property type="entry name" value="Phosphoenolpyruvate/pyruvate domain"/>
    <property type="match status" value="1"/>
</dbReference>
<dbReference type="GO" id="GO:0004743">
    <property type="term" value="F:pyruvate kinase activity"/>
    <property type="evidence" value="ECO:0007669"/>
    <property type="project" value="UniProtKB-EC"/>
</dbReference>
<dbReference type="GO" id="GO:0000287">
    <property type="term" value="F:magnesium ion binding"/>
    <property type="evidence" value="ECO:0007669"/>
    <property type="project" value="InterPro"/>
</dbReference>